<evidence type="ECO:0000259" key="1">
    <source>
        <dbReference type="Pfam" id="PF02721"/>
    </source>
</evidence>
<dbReference type="InterPro" id="IPR012340">
    <property type="entry name" value="NA-bd_OB-fold"/>
</dbReference>
<name>A0ABC8LSX3_ERUVS</name>
<feature type="domain" description="Replication protein A 70 kDa DNA-binding subunit B/D first OB fold" evidence="1">
    <location>
        <begin position="4"/>
        <end position="104"/>
    </location>
</feature>
<dbReference type="CDD" id="cd04481">
    <property type="entry name" value="RPA1_DBD_B_like"/>
    <property type="match status" value="1"/>
</dbReference>
<keyword evidence="3" id="KW-1185">Reference proteome</keyword>
<dbReference type="Proteomes" id="UP001642260">
    <property type="component" value="Unassembled WGS sequence"/>
</dbReference>
<dbReference type="EMBL" id="CAKOAT010699598">
    <property type="protein sequence ID" value="CAH8386164.1"/>
    <property type="molecule type" value="Genomic_DNA"/>
</dbReference>
<sequence>MARFSVLEELHAKTEEHAVRVKIVRKWNTMIRQRPAACVMILGDEKGSTMEATLPRDVVLPKGIDLEEADWFEIYNFKLIRVIELVRPTRSKYGIKFTQATSFRKIQPIVDSNFLELANFTAVLKGHSHPMYCIDLCGAMVAVGELQQLQELGAGEIYSYQNTRMEFTLVNTELRNLRCVAYGKEAVTLSEYYRNSRAPVDVCVLRAWRIHWGEGGFRYVTNLEGCSEVLFDHDMEEIKKFKSKIPIIE</sequence>
<comment type="caution">
    <text evidence="2">The sequence shown here is derived from an EMBL/GenBank/DDBJ whole genome shotgun (WGS) entry which is preliminary data.</text>
</comment>
<dbReference type="InterPro" id="IPR003871">
    <property type="entry name" value="RFA1B/D_OB_1st"/>
</dbReference>
<dbReference type="SUPFAM" id="SSF50249">
    <property type="entry name" value="Nucleic acid-binding proteins"/>
    <property type="match status" value="1"/>
</dbReference>
<proteinExistence type="predicted"/>
<reference evidence="2 3" key="1">
    <citation type="submission" date="2022-03" db="EMBL/GenBank/DDBJ databases">
        <authorList>
            <person name="Macdonald S."/>
            <person name="Ahmed S."/>
            <person name="Newling K."/>
        </authorList>
    </citation>
    <scope>NUCLEOTIDE SEQUENCE [LARGE SCALE GENOMIC DNA]</scope>
</reference>
<dbReference type="CDD" id="cd04480">
    <property type="entry name" value="RPA1_DBD_A_like"/>
    <property type="match status" value="1"/>
</dbReference>
<dbReference type="Gene3D" id="2.40.50.140">
    <property type="entry name" value="Nucleic acid-binding proteins"/>
    <property type="match status" value="2"/>
</dbReference>
<dbReference type="AlphaFoldDB" id="A0ABC8LSX3"/>
<gene>
    <name evidence="2" type="ORF">ERUC_LOCUS38647</name>
</gene>
<protein>
    <recommendedName>
        <fullName evidence="1">Replication protein A 70 kDa DNA-binding subunit B/D first OB fold domain-containing protein</fullName>
    </recommendedName>
</protein>
<dbReference type="Pfam" id="PF02721">
    <property type="entry name" value="DUF223"/>
    <property type="match status" value="1"/>
</dbReference>
<accession>A0ABC8LSX3</accession>
<evidence type="ECO:0000313" key="3">
    <source>
        <dbReference type="Proteomes" id="UP001642260"/>
    </source>
</evidence>
<evidence type="ECO:0000313" key="2">
    <source>
        <dbReference type="EMBL" id="CAH8386164.1"/>
    </source>
</evidence>
<organism evidence="2 3">
    <name type="scientific">Eruca vesicaria subsp. sativa</name>
    <name type="common">Garden rocket</name>
    <name type="synonym">Eruca sativa</name>
    <dbReference type="NCBI Taxonomy" id="29727"/>
    <lineage>
        <taxon>Eukaryota</taxon>
        <taxon>Viridiplantae</taxon>
        <taxon>Streptophyta</taxon>
        <taxon>Embryophyta</taxon>
        <taxon>Tracheophyta</taxon>
        <taxon>Spermatophyta</taxon>
        <taxon>Magnoliopsida</taxon>
        <taxon>eudicotyledons</taxon>
        <taxon>Gunneridae</taxon>
        <taxon>Pentapetalae</taxon>
        <taxon>rosids</taxon>
        <taxon>malvids</taxon>
        <taxon>Brassicales</taxon>
        <taxon>Brassicaceae</taxon>
        <taxon>Brassiceae</taxon>
        <taxon>Eruca</taxon>
    </lineage>
</organism>